<dbReference type="Pfam" id="PF00400">
    <property type="entry name" value="WD40"/>
    <property type="match status" value="4"/>
</dbReference>
<keyword evidence="4" id="KW-0677">Repeat</keyword>
<feature type="domain" description="Histone-binding protein RBBP4-like N-terminal" evidence="9">
    <location>
        <begin position="30"/>
        <end position="95"/>
    </location>
</feature>
<evidence type="ECO:0000256" key="8">
    <source>
        <dbReference type="SAM" id="MobiDB-lite"/>
    </source>
</evidence>
<keyword evidence="5" id="KW-0156">Chromatin regulator</keyword>
<comment type="subcellular location">
    <subcellularLocation>
        <location evidence="1">Nucleus</location>
    </subcellularLocation>
</comment>
<evidence type="ECO:0000259" key="9">
    <source>
        <dbReference type="Pfam" id="PF12265"/>
    </source>
</evidence>
<evidence type="ECO:0000256" key="2">
    <source>
        <dbReference type="ARBA" id="ARBA00009341"/>
    </source>
</evidence>
<feature type="region of interest" description="Disordered" evidence="8">
    <location>
        <begin position="1"/>
        <end position="26"/>
    </location>
</feature>
<keyword evidence="6" id="KW-0539">Nucleus</keyword>
<dbReference type="Proteomes" id="UP001497525">
    <property type="component" value="Unassembled WGS sequence"/>
</dbReference>
<evidence type="ECO:0000256" key="7">
    <source>
        <dbReference type="PROSITE-ProRule" id="PRU00221"/>
    </source>
</evidence>
<dbReference type="PANTHER" id="PTHR22850">
    <property type="entry name" value="WD40 REPEAT FAMILY"/>
    <property type="match status" value="1"/>
</dbReference>
<dbReference type="Gene3D" id="2.130.10.10">
    <property type="entry name" value="YVTN repeat-like/Quinoprotein amine dehydrogenase"/>
    <property type="match status" value="1"/>
</dbReference>
<dbReference type="PROSITE" id="PS50082">
    <property type="entry name" value="WD_REPEATS_2"/>
    <property type="match status" value="3"/>
</dbReference>
<dbReference type="InterPro" id="IPR022052">
    <property type="entry name" value="Histone-bd_RBBP4-like_N"/>
</dbReference>
<feature type="repeat" description="WD" evidence="7">
    <location>
        <begin position="169"/>
        <end position="206"/>
    </location>
</feature>
<name>A0AAV2TZQ5_CALDB</name>
<evidence type="ECO:0000256" key="5">
    <source>
        <dbReference type="ARBA" id="ARBA00022853"/>
    </source>
</evidence>
<dbReference type="PRINTS" id="PR00320">
    <property type="entry name" value="GPROTEINBRPT"/>
</dbReference>
<keyword evidence="3 7" id="KW-0853">WD repeat</keyword>
<dbReference type="InterPro" id="IPR001680">
    <property type="entry name" value="WD40_rpt"/>
</dbReference>
<gene>
    <name evidence="10" type="ORF">CDAUBV1_LOCUS16881</name>
</gene>
<dbReference type="Pfam" id="PF12265">
    <property type="entry name" value="CAF1C_H4-bd"/>
    <property type="match status" value="1"/>
</dbReference>
<dbReference type="InterPro" id="IPR015943">
    <property type="entry name" value="WD40/YVTN_repeat-like_dom_sf"/>
</dbReference>
<dbReference type="InterPro" id="IPR019775">
    <property type="entry name" value="WD40_repeat_CS"/>
</dbReference>
<dbReference type="InterPro" id="IPR036322">
    <property type="entry name" value="WD40_repeat_dom_sf"/>
</dbReference>
<protein>
    <recommendedName>
        <fullName evidence="9">Histone-binding protein RBBP4-like N-terminal domain-containing protein</fullName>
    </recommendedName>
</protein>
<accession>A0AAV2TZQ5</accession>
<comment type="similarity">
    <text evidence="2">Belongs to the WD repeat RBAP46/RBAP48/MSI1 family.</text>
</comment>
<sequence length="423" mass="48222">MRGRKQVTFDVDLDSTPSGRSKKKRTVDAEREIWSHNIPLLYDLFLSNDIRNNCLTIQWLPGFERCEDGYIMYRFTTGTYTGTKRNFLIVAGVRLTDLSEYERSPLVSERIEVQQKINHTGEVNRTCHIPQNPHIIATQSSTAEILLFDCKKHPKRPRQTGVCKPDLRLRGHEKEGYGLSWNRRRSGHLLSSSDDCTVRLWDINAGPKTGCKYVEPLKTFTGHEEAVSDVSWHPFKGSIFGSVSDDKTIRMWDNRSRSATNVIRGHSDAVTCLSFNWFCDYILATGSLDGSIGMWDLRNLQTPLYALERDLGPVFELHWSSLRETILGSCGESNKLYIWDVSKIGEEVSSEDGAPELLFIHNGHKSKVSDFSWSPDKPWLMCSLAEPGIIQIWQVAKTVYAEDDDPVVCVRQPLSRKETSQLF</sequence>
<proteinExistence type="inferred from homology"/>
<dbReference type="EMBL" id="CAXLJL010000911">
    <property type="protein sequence ID" value="CAL5141601.1"/>
    <property type="molecule type" value="Genomic_DNA"/>
</dbReference>
<dbReference type="InterPro" id="IPR020472">
    <property type="entry name" value="WD40_PAC1"/>
</dbReference>
<dbReference type="PROSITE" id="PS50294">
    <property type="entry name" value="WD_REPEATS_REGION"/>
    <property type="match status" value="3"/>
</dbReference>
<evidence type="ECO:0000313" key="10">
    <source>
        <dbReference type="EMBL" id="CAL5141601.1"/>
    </source>
</evidence>
<evidence type="ECO:0000256" key="4">
    <source>
        <dbReference type="ARBA" id="ARBA00022737"/>
    </source>
</evidence>
<dbReference type="SMART" id="SM00320">
    <property type="entry name" value="WD40"/>
    <property type="match status" value="6"/>
</dbReference>
<feature type="repeat" description="WD" evidence="7">
    <location>
        <begin position="220"/>
        <end position="262"/>
    </location>
</feature>
<comment type="caution">
    <text evidence="10">The sequence shown here is derived from an EMBL/GenBank/DDBJ whole genome shotgun (WGS) entry which is preliminary data.</text>
</comment>
<evidence type="ECO:0000256" key="3">
    <source>
        <dbReference type="ARBA" id="ARBA00022574"/>
    </source>
</evidence>
<evidence type="ECO:0000256" key="6">
    <source>
        <dbReference type="ARBA" id="ARBA00023242"/>
    </source>
</evidence>
<reference evidence="10" key="1">
    <citation type="submission" date="2024-06" db="EMBL/GenBank/DDBJ databases">
        <authorList>
            <person name="Liu X."/>
            <person name="Lenzi L."/>
            <person name="Haldenby T S."/>
            <person name="Uol C."/>
        </authorList>
    </citation>
    <scope>NUCLEOTIDE SEQUENCE</scope>
</reference>
<dbReference type="GO" id="GO:0005634">
    <property type="term" value="C:nucleus"/>
    <property type="evidence" value="ECO:0007669"/>
    <property type="project" value="UniProtKB-SubCell"/>
</dbReference>
<dbReference type="SUPFAM" id="SSF50978">
    <property type="entry name" value="WD40 repeat-like"/>
    <property type="match status" value="1"/>
</dbReference>
<evidence type="ECO:0000256" key="1">
    <source>
        <dbReference type="ARBA" id="ARBA00004123"/>
    </source>
</evidence>
<dbReference type="GO" id="GO:0006325">
    <property type="term" value="P:chromatin organization"/>
    <property type="evidence" value="ECO:0007669"/>
    <property type="project" value="UniProtKB-KW"/>
</dbReference>
<dbReference type="PROSITE" id="PS00678">
    <property type="entry name" value="WD_REPEATS_1"/>
    <property type="match status" value="2"/>
</dbReference>
<dbReference type="AlphaFoldDB" id="A0AAV2TZQ5"/>
<organism evidence="10 11">
    <name type="scientific">Calicophoron daubneyi</name>
    <name type="common">Rumen fluke</name>
    <name type="synonym">Paramphistomum daubneyi</name>
    <dbReference type="NCBI Taxonomy" id="300641"/>
    <lineage>
        <taxon>Eukaryota</taxon>
        <taxon>Metazoa</taxon>
        <taxon>Spiralia</taxon>
        <taxon>Lophotrochozoa</taxon>
        <taxon>Platyhelminthes</taxon>
        <taxon>Trematoda</taxon>
        <taxon>Digenea</taxon>
        <taxon>Plagiorchiida</taxon>
        <taxon>Pronocephalata</taxon>
        <taxon>Paramphistomoidea</taxon>
        <taxon>Paramphistomidae</taxon>
        <taxon>Calicophoron</taxon>
    </lineage>
</organism>
<dbReference type="InterPro" id="IPR050459">
    <property type="entry name" value="WD_repeat_RBAP46/RBAP48/MSI1"/>
</dbReference>
<evidence type="ECO:0000313" key="11">
    <source>
        <dbReference type="Proteomes" id="UP001497525"/>
    </source>
</evidence>
<feature type="repeat" description="WD" evidence="7">
    <location>
        <begin position="263"/>
        <end position="299"/>
    </location>
</feature>